<reference evidence="1" key="1">
    <citation type="submission" date="2018-05" db="EMBL/GenBank/DDBJ databases">
        <authorList>
            <person name="Lanie J.A."/>
            <person name="Ng W.-L."/>
            <person name="Kazmierczak K.M."/>
            <person name="Andrzejewski T.M."/>
            <person name="Davidsen T.M."/>
            <person name="Wayne K.J."/>
            <person name="Tettelin H."/>
            <person name="Glass J.I."/>
            <person name="Rusch D."/>
            <person name="Podicherti R."/>
            <person name="Tsui H.-C.T."/>
            <person name="Winkler M.E."/>
        </authorList>
    </citation>
    <scope>NUCLEOTIDE SEQUENCE</scope>
</reference>
<name>A0A382IFR3_9ZZZZ</name>
<protein>
    <recommendedName>
        <fullName evidence="2">Methyltransferase type 11 domain-containing protein</fullName>
    </recommendedName>
</protein>
<gene>
    <name evidence="1" type="ORF">METZ01_LOCUS251310</name>
</gene>
<feature type="non-terminal residue" evidence="1">
    <location>
        <position position="1"/>
    </location>
</feature>
<organism evidence="1">
    <name type="scientific">marine metagenome</name>
    <dbReference type="NCBI Taxonomy" id="408172"/>
    <lineage>
        <taxon>unclassified sequences</taxon>
        <taxon>metagenomes</taxon>
        <taxon>ecological metagenomes</taxon>
    </lineage>
</organism>
<dbReference type="AlphaFoldDB" id="A0A382IFR3"/>
<accession>A0A382IFR3</accession>
<dbReference type="EMBL" id="UINC01067104">
    <property type="protein sequence ID" value="SVB98456.1"/>
    <property type="molecule type" value="Genomic_DNA"/>
</dbReference>
<proteinExistence type="predicted"/>
<evidence type="ECO:0000313" key="1">
    <source>
        <dbReference type="EMBL" id="SVB98456.1"/>
    </source>
</evidence>
<sequence length="110" mass="12631">WLYSQHDIAVHTTERYSIQEIRRMMGELGLEITVLTYRLCTLFVPLALLRLRSIIQPSSVKGAVQSDLHRTAGRGLNRLLFTILRTENWLISRGKKLPFGSSVFAVGRKY</sequence>
<evidence type="ECO:0008006" key="2">
    <source>
        <dbReference type="Google" id="ProtNLM"/>
    </source>
</evidence>